<dbReference type="GO" id="GO:0005524">
    <property type="term" value="F:ATP binding"/>
    <property type="evidence" value="ECO:0007669"/>
    <property type="project" value="UniProtKB-KW"/>
</dbReference>
<dbReference type="PANTHER" id="PTHR42878">
    <property type="entry name" value="TWO-COMPONENT HISTIDINE KINASE"/>
    <property type="match status" value="1"/>
</dbReference>
<dbReference type="InterPro" id="IPR000014">
    <property type="entry name" value="PAS"/>
</dbReference>
<keyword evidence="9 17" id="KW-0418">Kinase</keyword>
<dbReference type="InterPro" id="IPR003594">
    <property type="entry name" value="HATPase_dom"/>
</dbReference>
<dbReference type="EC" id="2.7.13.3" evidence="3"/>
<evidence type="ECO:0000256" key="12">
    <source>
        <dbReference type="ARBA" id="ARBA00023012"/>
    </source>
</evidence>
<accession>A0A1I3W2D4</accession>
<organism evidence="17 18">
    <name type="scientific">Halobacillus dabanensis</name>
    <dbReference type="NCBI Taxonomy" id="240302"/>
    <lineage>
        <taxon>Bacteria</taxon>
        <taxon>Bacillati</taxon>
        <taxon>Bacillota</taxon>
        <taxon>Bacilli</taxon>
        <taxon>Bacillales</taxon>
        <taxon>Bacillaceae</taxon>
        <taxon>Halobacillus</taxon>
    </lineage>
</organism>
<dbReference type="Pfam" id="PF02518">
    <property type="entry name" value="HATPase_c"/>
    <property type="match status" value="1"/>
</dbReference>
<dbReference type="InterPro" id="IPR036890">
    <property type="entry name" value="HATPase_C_sf"/>
</dbReference>
<evidence type="ECO:0000256" key="2">
    <source>
        <dbReference type="ARBA" id="ARBA00004651"/>
    </source>
</evidence>
<dbReference type="EMBL" id="FOSB01000006">
    <property type="protein sequence ID" value="SFK01499.1"/>
    <property type="molecule type" value="Genomic_DNA"/>
</dbReference>
<dbReference type="Pfam" id="PF00672">
    <property type="entry name" value="HAMP"/>
    <property type="match status" value="1"/>
</dbReference>
<evidence type="ECO:0000256" key="3">
    <source>
        <dbReference type="ARBA" id="ARBA00012438"/>
    </source>
</evidence>
<keyword evidence="13 14" id="KW-0472">Membrane</keyword>
<dbReference type="RefSeq" id="WP_075036762.1">
    <property type="nucleotide sequence ID" value="NZ_FOSB01000006.1"/>
</dbReference>
<dbReference type="GO" id="GO:0030295">
    <property type="term" value="F:protein kinase activator activity"/>
    <property type="evidence" value="ECO:0007669"/>
    <property type="project" value="TreeGrafter"/>
</dbReference>
<dbReference type="InterPro" id="IPR003661">
    <property type="entry name" value="HisK_dim/P_dom"/>
</dbReference>
<evidence type="ECO:0000259" key="15">
    <source>
        <dbReference type="PROSITE" id="PS50109"/>
    </source>
</evidence>
<dbReference type="PROSITE" id="PS50885">
    <property type="entry name" value="HAMP"/>
    <property type="match status" value="1"/>
</dbReference>
<dbReference type="SUPFAM" id="SSF158472">
    <property type="entry name" value="HAMP domain-like"/>
    <property type="match status" value="1"/>
</dbReference>
<dbReference type="SMART" id="SM00387">
    <property type="entry name" value="HATPase_c"/>
    <property type="match status" value="1"/>
</dbReference>
<comment type="catalytic activity">
    <reaction evidence="1">
        <text>ATP + protein L-histidine = ADP + protein N-phospho-L-histidine.</text>
        <dbReference type="EC" id="2.7.13.3"/>
    </reaction>
</comment>
<dbReference type="InterPro" id="IPR035965">
    <property type="entry name" value="PAS-like_dom_sf"/>
</dbReference>
<dbReference type="Gene3D" id="1.10.287.130">
    <property type="match status" value="1"/>
</dbReference>
<evidence type="ECO:0000313" key="18">
    <source>
        <dbReference type="Proteomes" id="UP000183557"/>
    </source>
</evidence>
<dbReference type="CDD" id="cd00082">
    <property type="entry name" value="HisKA"/>
    <property type="match status" value="1"/>
</dbReference>
<dbReference type="InterPro" id="IPR005467">
    <property type="entry name" value="His_kinase_dom"/>
</dbReference>
<dbReference type="Gene3D" id="3.30.450.20">
    <property type="entry name" value="PAS domain"/>
    <property type="match status" value="1"/>
</dbReference>
<keyword evidence="8" id="KW-0547">Nucleotide-binding</keyword>
<evidence type="ECO:0000256" key="9">
    <source>
        <dbReference type="ARBA" id="ARBA00022777"/>
    </source>
</evidence>
<dbReference type="Proteomes" id="UP000183557">
    <property type="component" value="Unassembled WGS sequence"/>
</dbReference>
<sequence length="595" mass="66965">MFWRSVVGKLWFTILLLVCFVLFILTVLLLEFFQNYHVLEAESHLLQTADKISDVVDRYEGQEDLLLSTTALVKDPASRAVIVQNSEELVEADSESSQLPELGYSWFENDEELSTVLTNGEDVKKVANMGSGESGLMVVGTPLNNQEGAVFVYQSLDTIEETSEQTTKIIFLGAGIAIILTTIFAFFLSTRITAPLIKMREGAMDLAKGEFNTKIPIRTHDEIGELAMAFNRMGRDLKFHINALNQEKEQLSGILRSMADGVITFNRQGDVLISNPPAQQYLETYEYEISGMTPKSEQEARLPQPLQEQFKSVISEENESMTEMTLQGRSWVIIMTPLYDREKVRGAVAVLRDMTEERRLNKLRKDFIANVSHELRTPISMLQGYSEAIVDDIAETKEDKNELAQIIHDESLRIGRLVNELLDIARMEAGHIQLTTEPVEMEPYMQRIIRKFSGLAGEKAVGLKLEIDPSFHTLTFDPDRIEQVFTNLVDNAIRHTSAGGNVKVTIEDGDMEWVASVQDSGLGIAEDDLPFVFERFYKADKSRKRKDKNYKKGTGLGLAIAKNIVEAHDGSISVHSKLEEGTTFTFKIPYSPSEK</sequence>
<evidence type="ECO:0000256" key="13">
    <source>
        <dbReference type="ARBA" id="ARBA00023136"/>
    </source>
</evidence>
<keyword evidence="6" id="KW-0808">Transferase</keyword>
<evidence type="ECO:0000256" key="5">
    <source>
        <dbReference type="ARBA" id="ARBA00022553"/>
    </source>
</evidence>
<dbReference type="FunFam" id="1.10.287.130:FF:000001">
    <property type="entry name" value="Two-component sensor histidine kinase"/>
    <property type="match status" value="1"/>
</dbReference>
<dbReference type="GO" id="GO:0000155">
    <property type="term" value="F:phosphorelay sensor kinase activity"/>
    <property type="evidence" value="ECO:0007669"/>
    <property type="project" value="InterPro"/>
</dbReference>
<dbReference type="PROSITE" id="PS50109">
    <property type="entry name" value="HIS_KIN"/>
    <property type="match status" value="1"/>
</dbReference>
<dbReference type="InterPro" id="IPR041328">
    <property type="entry name" value="HisK_sensor"/>
</dbReference>
<protein>
    <recommendedName>
        <fullName evidence="3">histidine kinase</fullName>
        <ecNumber evidence="3">2.7.13.3</ecNumber>
    </recommendedName>
</protein>
<dbReference type="InterPro" id="IPR004358">
    <property type="entry name" value="Sig_transdc_His_kin-like_C"/>
</dbReference>
<dbReference type="InterPro" id="IPR003660">
    <property type="entry name" value="HAMP_dom"/>
</dbReference>
<dbReference type="FunFam" id="3.30.565.10:FF:000006">
    <property type="entry name" value="Sensor histidine kinase WalK"/>
    <property type="match status" value="1"/>
</dbReference>
<dbReference type="GO" id="GO:0005886">
    <property type="term" value="C:plasma membrane"/>
    <property type="evidence" value="ECO:0007669"/>
    <property type="project" value="UniProtKB-SubCell"/>
</dbReference>
<dbReference type="STRING" id="240302.BN982_01750"/>
<reference evidence="18" key="1">
    <citation type="submission" date="2016-10" db="EMBL/GenBank/DDBJ databases">
        <authorList>
            <person name="Varghese N."/>
            <person name="Submissions S."/>
        </authorList>
    </citation>
    <scope>NUCLEOTIDE SEQUENCE [LARGE SCALE GENOMIC DNA]</scope>
    <source>
        <strain evidence="18">CGMCC 1.3704</strain>
    </source>
</reference>
<evidence type="ECO:0000256" key="10">
    <source>
        <dbReference type="ARBA" id="ARBA00022840"/>
    </source>
</evidence>
<dbReference type="AlphaFoldDB" id="A0A1I3W2D4"/>
<evidence type="ECO:0000256" key="8">
    <source>
        <dbReference type="ARBA" id="ARBA00022741"/>
    </source>
</evidence>
<feature type="domain" description="HAMP" evidence="16">
    <location>
        <begin position="190"/>
        <end position="242"/>
    </location>
</feature>
<evidence type="ECO:0000256" key="7">
    <source>
        <dbReference type="ARBA" id="ARBA00022692"/>
    </source>
</evidence>
<feature type="domain" description="Histidine kinase" evidence="15">
    <location>
        <begin position="370"/>
        <end position="592"/>
    </location>
</feature>
<dbReference type="Gene3D" id="3.30.565.10">
    <property type="entry name" value="Histidine kinase-like ATPase, C-terminal domain"/>
    <property type="match status" value="1"/>
</dbReference>
<dbReference type="SMART" id="SM00091">
    <property type="entry name" value="PAS"/>
    <property type="match status" value="1"/>
</dbReference>
<dbReference type="SUPFAM" id="SSF47384">
    <property type="entry name" value="Homodimeric domain of signal transducing histidine kinase"/>
    <property type="match status" value="1"/>
</dbReference>
<dbReference type="CDD" id="cd06225">
    <property type="entry name" value="HAMP"/>
    <property type="match status" value="1"/>
</dbReference>
<evidence type="ECO:0000256" key="6">
    <source>
        <dbReference type="ARBA" id="ARBA00022679"/>
    </source>
</evidence>
<keyword evidence="7 14" id="KW-0812">Transmembrane</keyword>
<dbReference type="Gene3D" id="6.10.340.10">
    <property type="match status" value="1"/>
</dbReference>
<dbReference type="GO" id="GO:0007234">
    <property type="term" value="P:osmosensory signaling via phosphorelay pathway"/>
    <property type="evidence" value="ECO:0007669"/>
    <property type="project" value="TreeGrafter"/>
</dbReference>
<evidence type="ECO:0000256" key="4">
    <source>
        <dbReference type="ARBA" id="ARBA00022475"/>
    </source>
</evidence>
<dbReference type="GO" id="GO:0000156">
    <property type="term" value="F:phosphorelay response regulator activity"/>
    <property type="evidence" value="ECO:0007669"/>
    <property type="project" value="TreeGrafter"/>
</dbReference>
<keyword evidence="11 14" id="KW-1133">Transmembrane helix</keyword>
<feature type="transmembrane region" description="Helical" evidence="14">
    <location>
        <begin position="12"/>
        <end position="33"/>
    </location>
</feature>
<gene>
    <name evidence="17" type="ORF">SAMN04487936_106152</name>
</gene>
<dbReference type="SMART" id="SM00304">
    <property type="entry name" value="HAMP"/>
    <property type="match status" value="1"/>
</dbReference>
<keyword evidence="10" id="KW-0067">ATP-binding</keyword>
<evidence type="ECO:0000256" key="11">
    <source>
        <dbReference type="ARBA" id="ARBA00022989"/>
    </source>
</evidence>
<keyword evidence="4" id="KW-1003">Cell membrane</keyword>
<dbReference type="InterPro" id="IPR036097">
    <property type="entry name" value="HisK_dim/P_sf"/>
</dbReference>
<dbReference type="PRINTS" id="PR00344">
    <property type="entry name" value="BCTRLSENSOR"/>
</dbReference>
<evidence type="ECO:0000313" key="17">
    <source>
        <dbReference type="EMBL" id="SFK01499.1"/>
    </source>
</evidence>
<dbReference type="Pfam" id="PF08448">
    <property type="entry name" value="PAS_4"/>
    <property type="match status" value="1"/>
</dbReference>
<dbReference type="SUPFAM" id="SSF55785">
    <property type="entry name" value="PYP-like sensor domain (PAS domain)"/>
    <property type="match status" value="1"/>
</dbReference>
<proteinExistence type="predicted"/>
<dbReference type="PANTHER" id="PTHR42878:SF3">
    <property type="entry name" value="HISTIDINE PROTEIN KINASE SAES"/>
    <property type="match status" value="1"/>
</dbReference>
<evidence type="ECO:0000256" key="1">
    <source>
        <dbReference type="ARBA" id="ARBA00000085"/>
    </source>
</evidence>
<dbReference type="CDD" id="cd00130">
    <property type="entry name" value="PAS"/>
    <property type="match status" value="1"/>
</dbReference>
<dbReference type="InterPro" id="IPR050351">
    <property type="entry name" value="BphY/WalK/GraS-like"/>
</dbReference>
<dbReference type="InterPro" id="IPR013656">
    <property type="entry name" value="PAS_4"/>
</dbReference>
<dbReference type="Pfam" id="PF18698">
    <property type="entry name" value="HisK_sensor"/>
    <property type="match status" value="1"/>
</dbReference>
<dbReference type="SMART" id="SM00388">
    <property type="entry name" value="HisKA"/>
    <property type="match status" value="1"/>
</dbReference>
<dbReference type="Pfam" id="PF00512">
    <property type="entry name" value="HisKA"/>
    <property type="match status" value="1"/>
</dbReference>
<dbReference type="SUPFAM" id="SSF55874">
    <property type="entry name" value="ATPase domain of HSP90 chaperone/DNA topoisomerase II/histidine kinase"/>
    <property type="match status" value="1"/>
</dbReference>
<keyword evidence="5" id="KW-0597">Phosphoprotein</keyword>
<keyword evidence="12" id="KW-0902">Two-component regulatory system</keyword>
<comment type="subcellular location">
    <subcellularLocation>
        <location evidence="2">Cell membrane</location>
        <topology evidence="2">Multi-pass membrane protein</topology>
    </subcellularLocation>
</comment>
<feature type="transmembrane region" description="Helical" evidence="14">
    <location>
        <begin position="169"/>
        <end position="188"/>
    </location>
</feature>
<evidence type="ECO:0000259" key="16">
    <source>
        <dbReference type="PROSITE" id="PS50885"/>
    </source>
</evidence>
<name>A0A1I3W2D4_HALDA</name>
<evidence type="ECO:0000256" key="14">
    <source>
        <dbReference type="SAM" id="Phobius"/>
    </source>
</evidence>
<keyword evidence="18" id="KW-1185">Reference proteome</keyword>